<dbReference type="OrthoDB" id="2687058at2759"/>
<dbReference type="EMBL" id="PJQM01004122">
    <property type="protein sequence ID" value="RCH85632.1"/>
    <property type="molecule type" value="Genomic_DNA"/>
</dbReference>
<evidence type="ECO:0000256" key="2">
    <source>
        <dbReference type="ARBA" id="ARBA00023065"/>
    </source>
</evidence>
<dbReference type="InterPro" id="IPR050794">
    <property type="entry name" value="CPA2_transporter"/>
</dbReference>
<evidence type="ECO:0000256" key="1">
    <source>
        <dbReference type="ARBA" id="ARBA00022448"/>
    </source>
</evidence>
<reference evidence="3 4" key="1">
    <citation type="journal article" date="2018" name="G3 (Bethesda)">
        <title>Phylogenetic and Phylogenomic Definition of Rhizopus Species.</title>
        <authorList>
            <person name="Gryganskyi A.P."/>
            <person name="Golan J."/>
            <person name="Dolatabadi S."/>
            <person name="Mondo S."/>
            <person name="Robb S."/>
            <person name="Idnurm A."/>
            <person name="Muszewska A."/>
            <person name="Steczkiewicz K."/>
            <person name="Masonjones S."/>
            <person name="Liao H.L."/>
            <person name="Gajdeczka M.T."/>
            <person name="Anike F."/>
            <person name="Vuek A."/>
            <person name="Anishchenko I.M."/>
            <person name="Voigt K."/>
            <person name="de Hoog G.S."/>
            <person name="Smith M.E."/>
            <person name="Heitman J."/>
            <person name="Vilgalys R."/>
            <person name="Stajich J.E."/>
        </authorList>
    </citation>
    <scope>NUCLEOTIDE SEQUENCE [LARGE SCALE GENOMIC DNA]</scope>
    <source>
        <strain evidence="3 4">LSU 92-RS-03</strain>
    </source>
</reference>
<sequence length="301" mass="34195">MTTPMVVYLYPKHHQTQPVDYIDSCQVDVAKDEEKSVHAKRYCIVTLLNRVESLAPTMALLQFFRADRVEVHALRLLELTQRTSDVMKIKTEQQDPILNVLKTFANLVGIQLQTSLEFAQDEIKTISDRATDVEADIVILPYYEESNETYFRAFATLRQCKVGVFVDRGFGVTQHTTPQQIIVACEEDDDTPLRFALKLQSFHKAPLVALGKHFKSQWATRESIRGFMEGREGELFISQNQSNVESKHVEQLTAHAILDSTISQDIIILSRHLAQKDHTDTVWGPLATQLLNGNTSILVVQ</sequence>
<dbReference type="GO" id="GO:0006811">
    <property type="term" value="P:monoatomic ion transport"/>
    <property type="evidence" value="ECO:0007669"/>
    <property type="project" value="UniProtKB-KW"/>
</dbReference>
<protein>
    <submittedName>
        <fullName evidence="3">K(+)/H(+) antiporter</fullName>
    </submittedName>
</protein>
<proteinExistence type="predicted"/>
<keyword evidence="1" id="KW-0813">Transport</keyword>
<comment type="caution">
    <text evidence="3">The sequence shown here is derived from an EMBL/GenBank/DDBJ whole genome shotgun (WGS) entry which is preliminary data.</text>
</comment>
<name>A0A367J6P4_RHIST</name>
<evidence type="ECO:0000313" key="4">
    <source>
        <dbReference type="Proteomes" id="UP000253551"/>
    </source>
</evidence>
<dbReference type="Proteomes" id="UP000253551">
    <property type="component" value="Unassembled WGS sequence"/>
</dbReference>
<dbReference type="PANTHER" id="PTHR32468:SF0">
    <property type="entry name" value="K(+)_H(+) ANTIPORTER 1"/>
    <property type="match status" value="1"/>
</dbReference>
<accession>A0A367J6P4</accession>
<dbReference type="AlphaFoldDB" id="A0A367J6P4"/>
<dbReference type="STRING" id="4846.A0A367J6P4"/>
<gene>
    <name evidence="3" type="primary">KHA1_2</name>
    <name evidence="3" type="ORF">CU098_008783</name>
</gene>
<keyword evidence="2" id="KW-0406">Ion transport</keyword>
<dbReference type="PANTHER" id="PTHR32468">
    <property type="entry name" value="CATION/H + ANTIPORTER"/>
    <property type="match status" value="1"/>
</dbReference>
<organism evidence="3 4">
    <name type="scientific">Rhizopus stolonifer</name>
    <name type="common">Rhizopus nigricans</name>
    <dbReference type="NCBI Taxonomy" id="4846"/>
    <lineage>
        <taxon>Eukaryota</taxon>
        <taxon>Fungi</taxon>
        <taxon>Fungi incertae sedis</taxon>
        <taxon>Mucoromycota</taxon>
        <taxon>Mucoromycotina</taxon>
        <taxon>Mucoromycetes</taxon>
        <taxon>Mucorales</taxon>
        <taxon>Mucorineae</taxon>
        <taxon>Rhizopodaceae</taxon>
        <taxon>Rhizopus</taxon>
    </lineage>
</organism>
<keyword evidence="4" id="KW-1185">Reference proteome</keyword>
<evidence type="ECO:0000313" key="3">
    <source>
        <dbReference type="EMBL" id="RCH85632.1"/>
    </source>
</evidence>